<evidence type="ECO:0000256" key="1">
    <source>
        <dbReference type="SAM" id="MobiDB-lite"/>
    </source>
</evidence>
<sequence>MAVVAIMATVFMAACTSAPKLDQARVVDLQQALEQATAAQERGDISQALTLLDEAARAHPGSKQPWLRSAQVHFDAMNYGAAIMAAQEVLQRDTSDITARSILAVSGLRVSAAALAHLRQANSVSGSTRGEAEGLARTIRDALGEPILVPPPAASTASSRAPAAASGERSAAGATAPASSGTAAPTSTRTRRATRPASATAEPSSVSTGGRNPFEALQ</sequence>
<evidence type="ECO:0000313" key="2">
    <source>
        <dbReference type="EMBL" id="MCM5679811.1"/>
    </source>
</evidence>
<feature type="compositionally biased region" description="Low complexity" evidence="1">
    <location>
        <begin position="154"/>
        <end position="188"/>
    </location>
</feature>
<organism evidence="2 3">
    <name type="scientific">Caldimonas mangrovi</name>
    <dbReference type="NCBI Taxonomy" id="2944811"/>
    <lineage>
        <taxon>Bacteria</taxon>
        <taxon>Pseudomonadati</taxon>
        <taxon>Pseudomonadota</taxon>
        <taxon>Betaproteobacteria</taxon>
        <taxon>Burkholderiales</taxon>
        <taxon>Sphaerotilaceae</taxon>
        <taxon>Caldimonas</taxon>
    </lineage>
</organism>
<feature type="compositionally biased region" description="Low complexity" evidence="1">
    <location>
        <begin position="195"/>
        <end position="205"/>
    </location>
</feature>
<feature type="region of interest" description="Disordered" evidence="1">
    <location>
        <begin position="146"/>
        <end position="218"/>
    </location>
</feature>
<dbReference type="RefSeq" id="WP_251778020.1">
    <property type="nucleotide sequence ID" value="NZ_JAMKFE010000005.1"/>
</dbReference>
<evidence type="ECO:0008006" key="4">
    <source>
        <dbReference type="Google" id="ProtNLM"/>
    </source>
</evidence>
<accession>A0ABT0YM54</accession>
<keyword evidence="3" id="KW-1185">Reference proteome</keyword>
<dbReference type="Gene3D" id="1.25.40.10">
    <property type="entry name" value="Tetratricopeptide repeat domain"/>
    <property type="match status" value="1"/>
</dbReference>
<evidence type="ECO:0000313" key="3">
    <source>
        <dbReference type="Proteomes" id="UP001165541"/>
    </source>
</evidence>
<proteinExistence type="predicted"/>
<comment type="caution">
    <text evidence="2">The sequence shown here is derived from an EMBL/GenBank/DDBJ whole genome shotgun (WGS) entry which is preliminary data.</text>
</comment>
<dbReference type="InterPro" id="IPR011990">
    <property type="entry name" value="TPR-like_helical_dom_sf"/>
</dbReference>
<dbReference type="Proteomes" id="UP001165541">
    <property type="component" value="Unassembled WGS sequence"/>
</dbReference>
<protein>
    <recommendedName>
        <fullName evidence="4">Tetratricopeptide repeat protein</fullName>
    </recommendedName>
</protein>
<name>A0ABT0YM54_9BURK</name>
<gene>
    <name evidence="2" type="ORF">M8A51_09725</name>
</gene>
<dbReference type="SUPFAM" id="SSF48452">
    <property type="entry name" value="TPR-like"/>
    <property type="match status" value="1"/>
</dbReference>
<reference evidence="2" key="1">
    <citation type="submission" date="2022-05" db="EMBL/GenBank/DDBJ databases">
        <title>Schlegelella sp. nov., isolated from mangrove soil.</title>
        <authorList>
            <person name="Liu Y."/>
            <person name="Ge X."/>
            <person name="Liu W."/>
        </authorList>
    </citation>
    <scope>NUCLEOTIDE SEQUENCE</scope>
    <source>
        <strain evidence="2">S2-27</strain>
    </source>
</reference>
<dbReference type="EMBL" id="JAMKFE010000005">
    <property type="protein sequence ID" value="MCM5679811.1"/>
    <property type="molecule type" value="Genomic_DNA"/>
</dbReference>